<gene>
    <name evidence="1" type="ORF">FRF71_06765</name>
</gene>
<reference evidence="1 2" key="1">
    <citation type="journal article" date="2013" name="J. Microbiol. Biotechnol.">
        <title>Novosphingobium ginsenosidimutans sp. nov., with the ability to convert ginsenoside.</title>
        <authorList>
            <person name="Kim J.K."/>
            <person name="He D."/>
            <person name="Liu Q.M."/>
            <person name="Park H.Y."/>
            <person name="Jung M.S."/>
            <person name="Yoon M.H."/>
            <person name="Kim S.C."/>
            <person name="Im W.T."/>
        </authorList>
    </citation>
    <scope>NUCLEOTIDE SEQUENCE [LARGE SCALE GENOMIC DNA]</scope>
    <source>
        <strain evidence="1 2">FW-6</strain>
    </source>
</reference>
<evidence type="ECO:0000313" key="1">
    <source>
        <dbReference type="EMBL" id="QEA15868.1"/>
    </source>
</evidence>
<proteinExistence type="predicted"/>
<evidence type="ECO:0008006" key="3">
    <source>
        <dbReference type="Google" id="ProtNLM"/>
    </source>
</evidence>
<dbReference type="Proteomes" id="UP000321172">
    <property type="component" value="Chromosome"/>
</dbReference>
<dbReference type="InterPro" id="IPR029058">
    <property type="entry name" value="AB_hydrolase_fold"/>
</dbReference>
<keyword evidence="2" id="KW-1185">Reference proteome</keyword>
<dbReference type="Gene3D" id="3.40.50.1820">
    <property type="entry name" value="alpha/beta hydrolase"/>
    <property type="match status" value="1"/>
</dbReference>
<dbReference type="SUPFAM" id="SSF53474">
    <property type="entry name" value="alpha/beta-Hydrolases"/>
    <property type="match status" value="1"/>
</dbReference>
<accession>A0A5B8S408</accession>
<evidence type="ECO:0000313" key="2">
    <source>
        <dbReference type="Proteomes" id="UP000321172"/>
    </source>
</evidence>
<dbReference type="RefSeq" id="WP_147089876.1">
    <property type="nucleotide sequence ID" value="NZ_BAABJD010000001.1"/>
</dbReference>
<dbReference type="KEGG" id="ngf:FRF71_06765"/>
<protein>
    <recommendedName>
        <fullName evidence="3">Alpha/beta hydrolase</fullName>
    </recommendedName>
</protein>
<dbReference type="AlphaFoldDB" id="A0A5B8S408"/>
<dbReference type="EMBL" id="CP042345">
    <property type="protein sequence ID" value="QEA15868.1"/>
    <property type="molecule type" value="Genomic_DNA"/>
</dbReference>
<name>A0A5B8S408_9SPHN</name>
<organism evidence="1 2">
    <name type="scientific">Novosphingobium ginsenosidimutans</name>
    <dbReference type="NCBI Taxonomy" id="1176536"/>
    <lineage>
        <taxon>Bacteria</taxon>
        <taxon>Pseudomonadati</taxon>
        <taxon>Pseudomonadota</taxon>
        <taxon>Alphaproteobacteria</taxon>
        <taxon>Sphingomonadales</taxon>
        <taxon>Sphingomonadaceae</taxon>
        <taxon>Novosphingobium</taxon>
    </lineage>
</organism>
<sequence length="498" mass="56042">MVRENSRSPFKARSEIVVAAPGCVTRSGKTGFCQYRMSASDGLRVVGISNSSDLFIVHDDEKWISRIKFSNNELPEVIEKRSVKIHDFENVSNFNITNETSVDSFVAQVLKTKMEIADTINSDQSIFAFHFKYSTRSFIISDNGNLRLSFVFNKLYRSDLSETDIYDLNMDIDQLQSAGLKLTAKGPDLQIIDRPFKTAAGFEDFFVDQSILLRSGSDAFARSVKGGQTTDSWGPSNRETTSASCYREARSPYEVKSFVHEGLPIKVIVPINRRRSAKLVVYFFGGPSGQFFNSFPGPIIEEMLRDGRIVVVPYTSGSVGAGSETSRRLVRLGLRAFETDAQKFQRFLLKYFNRYSYDVVGVSFGAVPAVSTSQFNAAKPDKIILVAPFTKLLRPDIYRSTERAILYQTRLERSWFGDLSNRRDETINPWLKDLYSRLAASGVNYYLVLRSVDQISPPSNISDFVAGQAKGIKVLKADHELVTVHPDTIEFVSQKLHE</sequence>